<sequence>MQSITIIALLVCVAALPVFANFENLRARRDVIEASGEGSGIESSGTEGSGVEGSGIESSGIESSGVEGSGIEGSGSSSGEVAVLEGSGVEGSGVAVQSNDSPKDVKTITENEFAVSA</sequence>
<proteinExistence type="predicted"/>
<feature type="compositionally biased region" description="Low complexity" evidence="1">
    <location>
        <begin position="74"/>
        <end position="96"/>
    </location>
</feature>
<evidence type="ECO:0000256" key="1">
    <source>
        <dbReference type="SAM" id="MobiDB-lite"/>
    </source>
</evidence>
<evidence type="ECO:0000256" key="2">
    <source>
        <dbReference type="SAM" id="SignalP"/>
    </source>
</evidence>
<comment type="caution">
    <text evidence="3">The sequence shown here is derived from an EMBL/GenBank/DDBJ whole genome shotgun (WGS) entry which is preliminary data.</text>
</comment>
<feature type="region of interest" description="Disordered" evidence="1">
    <location>
        <begin position="34"/>
        <end position="117"/>
    </location>
</feature>
<dbReference type="EMBL" id="CANHGI010000002">
    <property type="protein sequence ID" value="CAI5442315.1"/>
    <property type="molecule type" value="Genomic_DNA"/>
</dbReference>
<dbReference type="AlphaFoldDB" id="A0A9P1MZE8"/>
<keyword evidence="2" id="KW-0732">Signal</keyword>
<feature type="chain" id="PRO_5040197459" evidence="2">
    <location>
        <begin position="21"/>
        <end position="117"/>
    </location>
</feature>
<feature type="compositionally biased region" description="Low complexity" evidence="1">
    <location>
        <begin position="54"/>
        <end position="66"/>
    </location>
</feature>
<evidence type="ECO:0000313" key="4">
    <source>
        <dbReference type="Proteomes" id="UP001152747"/>
    </source>
</evidence>
<keyword evidence="4" id="KW-1185">Reference proteome</keyword>
<evidence type="ECO:0000313" key="3">
    <source>
        <dbReference type="EMBL" id="CAI5442315.1"/>
    </source>
</evidence>
<gene>
    <name evidence="3" type="ORF">CAMP_LOCUS4952</name>
</gene>
<dbReference type="Proteomes" id="UP001152747">
    <property type="component" value="Unassembled WGS sequence"/>
</dbReference>
<reference evidence="3" key="1">
    <citation type="submission" date="2022-11" db="EMBL/GenBank/DDBJ databases">
        <authorList>
            <person name="Kikuchi T."/>
        </authorList>
    </citation>
    <scope>NUCLEOTIDE SEQUENCE</scope>
    <source>
        <strain evidence="3">PS1010</strain>
    </source>
</reference>
<protein>
    <submittedName>
        <fullName evidence="3">Uncharacterized protein</fullName>
    </submittedName>
</protein>
<dbReference type="OrthoDB" id="5871199at2759"/>
<name>A0A9P1MZE8_9PELO</name>
<feature type="signal peptide" evidence="2">
    <location>
        <begin position="1"/>
        <end position="20"/>
    </location>
</feature>
<accession>A0A9P1MZE8</accession>
<feature type="compositionally biased region" description="Low complexity" evidence="1">
    <location>
        <begin position="34"/>
        <end position="46"/>
    </location>
</feature>
<organism evidence="3 4">
    <name type="scientific">Caenorhabditis angaria</name>
    <dbReference type="NCBI Taxonomy" id="860376"/>
    <lineage>
        <taxon>Eukaryota</taxon>
        <taxon>Metazoa</taxon>
        <taxon>Ecdysozoa</taxon>
        <taxon>Nematoda</taxon>
        <taxon>Chromadorea</taxon>
        <taxon>Rhabditida</taxon>
        <taxon>Rhabditina</taxon>
        <taxon>Rhabditomorpha</taxon>
        <taxon>Rhabditoidea</taxon>
        <taxon>Rhabditidae</taxon>
        <taxon>Peloderinae</taxon>
        <taxon>Caenorhabditis</taxon>
    </lineage>
</organism>